<reference evidence="2 3" key="1">
    <citation type="submission" date="2016-02" db="EMBL/GenBank/DDBJ databases">
        <title>Complete genome sequence and transcriptome regulation of the pentose utilising yeast Sugiyamaella lignohabitans.</title>
        <authorList>
            <person name="Bellasio M."/>
            <person name="Peymann A."/>
            <person name="Valli M."/>
            <person name="Sipitzky M."/>
            <person name="Graf A."/>
            <person name="Sauer M."/>
            <person name="Marx H."/>
            <person name="Mattanovich D."/>
        </authorList>
    </citation>
    <scope>NUCLEOTIDE SEQUENCE [LARGE SCALE GENOMIC DNA]</scope>
    <source>
        <strain evidence="2 3">CBS 10342</strain>
    </source>
</reference>
<organism evidence="2 3">
    <name type="scientific">Sugiyamaella lignohabitans</name>
    <dbReference type="NCBI Taxonomy" id="796027"/>
    <lineage>
        <taxon>Eukaryota</taxon>
        <taxon>Fungi</taxon>
        <taxon>Dikarya</taxon>
        <taxon>Ascomycota</taxon>
        <taxon>Saccharomycotina</taxon>
        <taxon>Dipodascomycetes</taxon>
        <taxon>Dipodascales</taxon>
        <taxon>Trichomonascaceae</taxon>
        <taxon>Sugiyamaella</taxon>
    </lineage>
</organism>
<gene>
    <name evidence="2" type="ORF">AWJ20_2949</name>
</gene>
<dbReference type="OrthoDB" id="5584477at2759"/>
<dbReference type="PANTHER" id="PTHR38248:SF2">
    <property type="entry name" value="FUNK1 11"/>
    <property type="match status" value="1"/>
</dbReference>
<proteinExistence type="predicted"/>
<feature type="domain" description="Fungal-type protein kinase" evidence="1">
    <location>
        <begin position="308"/>
        <end position="640"/>
    </location>
</feature>
<name>A0A167FI01_9ASCO</name>
<sequence>MSAILKFLKDCSIANGSPNIPNDTINDLTVYSHVRLKHKQKRKWKKQEFVAHNLNIENYCPRSTKDQGALSAYFGLVKTLLDVEYDHNANFYHHIWYDGIVTFMLDHLSWLNSRSEQNLGSIYPSSALISYSSTDTHSRQSPFDLDNHYWLRNGIISDIPSLLDRIWTAIDKDTLYDCVEYLRYRGLIVKSRDSSGMPKFEFDKNLLQTSGEIKHDDILAISSCHVFIYTVLSTIQEWCTLTNNLNVSFNTNLRVFPLTDDCTGDQGSPNCGLFIGMANMVPNNPVKSIDPQIKIPIIFTSTRSLKPSITKVIERVFSSQPRRLFLPCVIQNQTSVMCYIFHRSGGMSSEPIDCVLEPEKLCKLFLGFLLMDEQSMGFDTTFRVDRKTPGTESTYWTHPRSGIEYVLKDTISRQDLLASGIFVRQVIQKADNLTPEDKADRYFLKTFWEEAIERRNSTGSISNSLPAPREVGIYHIANEHGVRFIPNCIDFGYMYYPDGELQDTNSIYWRYLPLDNDLRFKNRVNTWMLLSVPGNARQLCHHNSLQEIFLSLRDVIIALWDLYKVGILHCSISKESLWIIQSSGTISGMLGGLEMASQTDIRGECEPCWKADRKYLPIDILKNAGARYQFMHDLESIFWWVIVEAFPVVTKSWSYLSFATLASRKQEFLDTLGNPTIHNSVCPLYRTAIPYILELRSVVFDMAGRASLDASWMYEEVEQLLSKAVIDVHINQSAVFVDEDGNIVESISI</sequence>
<keyword evidence="3" id="KW-1185">Reference proteome</keyword>
<evidence type="ECO:0000259" key="1">
    <source>
        <dbReference type="Pfam" id="PF17667"/>
    </source>
</evidence>
<evidence type="ECO:0000313" key="2">
    <source>
        <dbReference type="EMBL" id="ANB15322.1"/>
    </source>
</evidence>
<dbReference type="InterPro" id="IPR040976">
    <property type="entry name" value="Pkinase_fungal"/>
</dbReference>
<dbReference type="GeneID" id="30034916"/>
<dbReference type="EMBL" id="CP014503">
    <property type="protein sequence ID" value="ANB15322.1"/>
    <property type="molecule type" value="Genomic_DNA"/>
</dbReference>
<protein>
    <recommendedName>
        <fullName evidence="1">Fungal-type protein kinase domain-containing protein</fullName>
    </recommendedName>
</protein>
<dbReference type="Pfam" id="PF17667">
    <property type="entry name" value="Pkinase_fungal"/>
    <property type="match status" value="1"/>
</dbReference>
<evidence type="ECO:0000313" key="3">
    <source>
        <dbReference type="Proteomes" id="UP000189580"/>
    </source>
</evidence>
<dbReference type="KEGG" id="slb:AWJ20_2949"/>
<dbReference type="AlphaFoldDB" id="A0A167FI01"/>
<dbReference type="RefSeq" id="XP_018737799.1">
    <property type="nucleotide sequence ID" value="XM_018879929.1"/>
</dbReference>
<accession>A0A167FI01</accession>
<dbReference type="PANTHER" id="PTHR38248">
    <property type="entry name" value="FUNK1 6"/>
    <property type="match status" value="1"/>
</dbReference>
<dbReference type="Proteomes" id="UP000189580">
    <property type="component" value="Chromosome b"/>
</dbReference>